<reference evidence="3" key="1">
    <citation type="journal article" date="2013" name="Nature">
        <title>Pan genome of the phytoplankton Emiliania underpins its global distribution.</title>
        <authorList>
            <person name="Read B.A."/>
            <person name="Kegel J."/>
            <person name="Klute M.J."/>
            <person name="Kuo A."/>
            <person name="Lefebvre S.C."/>
            <person name="Maumus F."/>
            <person name="Mayer C."/>
            <person name="Miller J."/>
            <person name="Monier A."/>
            <person name="Salamov A."/>
            <person name="Young J."/>
            <person name="Aguilar M."/>
            <person name="Claverie J.M."/>
            <person name="Frickenhaus S."/>
            <person name="Gonzalez K."/>
            <person name="Herman E.K."/>
            <person name="Lin Y.C."/>
            <person name="Napier J."/>
            <person name="Ogata H."/>
            <person name="Sarno A.F."/>
            <person name="Shmutz J."/>
            <person name="Schroeder D."/>
            <person name="de Vargas C."/>
            <person name="Verret F."/>
            <person name="von Dassow P."/>
            <person name="Valentin K."/>
            <person name="Van de Peer Y."/>
            <person name="Wheeler G."/>
            <person name="Dacks J.B."/>
            <person name="Delwiche C.F."/>
            <person name="Dyhrman S.T."/>
            <person name="Glockner G."/>
            <person name="John U."/>
            <person name="Richards T."/>
            <person name="Worden A.Z."/>
            <person name="Zhang X."/>
            <person name="Grigoriev I.V."/>
            <person name="Allen A.E."/>
            <person name="Bidle K."/>
            <person name="Borodovsky M."/>
            <person name="Bowler C."/>
            <person name="Brownlee C."/>
            <person name="Cock J.M."/>
            <person name="Elias M."/>
            <person name="Gladyshev V.N."/>
            <person name="Groth M."/>
            <person name="Guda C."/>
            <person name="Hadaegh A."/>
            <person name="Iglesias-Rodriguez M.D."/>
            <person name="Jenkins J."/>
            <person name="Jones B.M."/>
            <person name="Lawson T."/>
            <person name="Leese F."/>
            <person name="Lindquist E."/>
            <person name="Lobanov A."/>
            <person name="Lomsadze A."/>
            <person name="Malik S.B."/>
            <person name="Marsh M.E."/>
            <person name="Mackinder L."/>
            <person name="Mock T."/>
            <person name="Mueller-Roeber B."/>
            <person name="Pagarete A."/>
            <person name="Parker M."/>
            <person name="Probert I."/>
            <person name="Quesneville H."/>
            <person name="Raines C."/>
            <person name="Rensing S.A."/>
            <person name="Riano-Pachon D.M."/>
            <person name="Richier S."/>
            <person name="Rokitta S."/>
            <person name="Shiraiwa Y."/>
            <person name="Soanes D.M."/>
            <person name="van der Giezen M."/>
            <person name="Wahlund T.M."/>
            <person name="Williams B."/>
            <person name="Wilson W."/>
            <person name="Wolfe G."/>
            <person name="Wurch L.L."/>
        </authorList>
    </citation>
    <scope>NUCLEOTIDE SEQUENCE</scope>
</reference>
<dbReference type="AlphaFoldDB" id="A0A0D3IJD2"/>
<sequence length="75" mass="7825">MTQRGRRSSGLHTGSVRAKRTSLSTCSHARSTALGGGRPSGCAARWSARGGPCHPRSRAQTPRTSHGHSGLSSSR</sequence>
<organism evidence="2 3">
    <name type="scientific">Emiliania huxleyi (strain CCMP1516)</name>
    <dbReference type="NCBI Taxonomy" id="280463"/>
    <lineage>
        <taxon>Eukaryota</taxon>
        <taxon>Haptista</taxon>
        <taxon>Haptophyta</taxon>
        <taxon>Prymnesiophyceae</taxon>
        <taxon>Isochrysidales</taxon>
        <taxon>Noelaerhabdaceae</taxon>
        <taxon>Emiliania</taxon>
    </lineage>
</organism>
<dbReference type="EnsemblProtists" id="EOD11367">
    <property type="protein sequence ID" value="EOD11367"/>
    <property type="gene ID" value="EMIHUDRAFT_311598"/>
</dbReference>
<evidence type="ECO:0000313" key="2">
    <source>
        <dbReference type="EnsemblProtists" id="EOD11367"/>
    </source>
</evidence>
<name>A0A0D3IJD2_EMIH1</name>
<dbReference type="PaxDb" id="2903-EOD11367"/>
<accession>A0A0D3IJD2</accession>
<dbReference type="GeneID" id="17257534"/>
<protein>
    <submittedName>
        <fullName evidence="2">Uncharacterized protein</fullName>
    </submittedName>
</protein>
<evidence type="ECO:0000313" key="3">
    <source>
        <dbReference type="Proteomes" id="UP000013827"/>
    </source>
</evidence>
<keyword evidence="3" id="KW-1185">Reference proteome</keyword>
<dbReference type="HOGENOM" id="CLU_2676265_0_0_1"/>
<dbReference type="Proteomes" id="UP000013827">
    <property type="component" value="Unassembled WGS sequence"/>
</dbReference>
<reference evidence="2" key="2">
    <citation type="submission" date="2024-10" db="UniProtKB">
        <authorList>
            <consortium name="EnsemblProtists"/>
        </authorList>
    </citation>
    <scope>IDENTIFICATION</scope>
</reference>
<feature type="compositionally biased region" description="Polar residues" evidence="1">
    <location>
        <begin position="21"/>
        <end position="30"/>
    </location>
</feature>
<proteinExistence type="predicted"/>
<dbReference type="KEGG" id="ehx:EMIHUDRAFT_311598"/>
<evidence type="ECO:0000256" key="1">
    <source>
        <dbReference type="SAM" id="MobiDB-lite"/>
    </source>
</evidence>
<feature type="region of interest" description="Disordered" evidence="1">
    <location>
        <begin position="1"/>
        <end position="75"/>
    </location>
</feature>
<dbReference type="RefSeq" id="XP_005763796.1">
    <property type="nucleotide sequence ID" value="XM_005763739.1"/>
</dbReference>